<dbReference type="EMBL" id="JAKMUZ010000008">
    <property type="protein sequence ID" value="MCZ9295993.1"/>
    <property type="molecule type" value="Genomic_DNA"/>
</dbReference>
<evidence type="ECO:0000313" key="1">
    <source>
        <dbReference type="EMBL" id="MCZ9295993.1"/>
    </source>
</evidence>
<dbReference type="RefSeq" id="WP_238801348.1">
    <property type="nucleotide sequence ID" value="NZ_JAKMUZ010000008.1"/>
</dbReference>
<dbReference type="AlphaFoldDB" id="A0A9X3M0A4"/>
<proteinExistence type="predicted"/>
<comment type="caution">
    <text evidence="1">The sequence shown here is derived from an EMBL/GenBank/DDBJ whole genome shotgun (WGS) entry which is preliminary data.</text>
</comment>
<dbReference type="Proteomes" id="UP001371299">
    <property type="component" value="Unassembled WGS sequence"/>
</dbReference>
<gene>
    <name evidence="1" type="ORF">L8V22_05375</name>
    <name evidence="2" type="ORF">WMQ01_05355</name>
</gene>
<reference evidence="1" key="1">
    <citation type="submission" date="2022-02" db="EMBL/GenBank/DDBJ databases">
        <title>Corynebacterium sp. from urogenital microbiome.</title>
        <authorList>
            <person name="Cappelli E.A."/>
            <person name="Ribeiro T.G."/>
            <person name="Peixe L."/>
        </authorList>
    </citation>
    <scope>NUCLEOTIDE SEQUENCE</scope>
    <source>
        <strain evidence="1">C21Ua_68</strain>
    </source>
</reference>
<sequence length="231" mass="25962">MSRALYEDLYLSAEQVQRVRDYIRQVDFHLPGATSADFSINPHARYLGYMFQGEDLESYGVGLQCTAPGMEHMRTFIRMSRGQLLGDDNAPALPVNEPVLASEAMTLNRFYAKESVPLRHGEDTYTSDNGAAGADMDLAMLEQQLRDIIAFHNGEPVPGNQEILDLRIYWGTLLAGRYPRLQYLQQTGRLSSLQADRLCNLEAQINAVEDILQALGLPTLEDLKRPKREDG</sequence>
<protein>
    <submittedName>
        <fullName evidence="1">Uncharacterized protein</fullName>
    </submittedName>
</protein>
<organism evidence="1 3">
    <name type="scientific">Corynebacterium yonathiae</name>
    <dbReference type="NCBI Taxonomy" id="2913504"/>
    <lineage>
        <taxon>Bacteria</taxon>
        <taxon>Bacillati</taxon>
        <taxon>Actinomycetota</taxon>
        <taxon>Actinomycetes</taxon>
        <taxon>Mycobacteriales</taxon>
        <taxon>Corynebacteriaceae</taxon>
        <taxon>Corynebacterium</taxon>
    </lineage>
</organism>
<accession>A0A9X3M0A4</accession>
<reference evidence="2 4" key="2">
    <citation type="submission" date="2024-01" db="EMBL/GenBank/DDBJ databases">
        <title>Description of two novel Corynebacterium species isolated from human nasal passages and skin.</title>
        <authorList>
            <person name="Popowitch E."/>
            <person name="Tran T.H."/>
            <person name="Escapa I.F."/>
            <person name="Bhatt E."/>
            <person name="Sozat A.K."/>
            <person name="Roberts A.Q."/>
            <person name="Segre J.A."/>
            <person name="Kong H."/>
            <person name="Conlan S."/>
            <person name="Lemon K.P."/>
            <person name="Kelly M.S."/>
        </authorList>
    </citation>
    <scope>NUCLEOTIDE SEQUENCE [LARGE SCALE GENOMIC DNA]</scope>
    <source>
        <strain evidence="2 4">KPL2619</strain>
    </source>
</reference>
<dbReference type="Proteomes" id="UP001146439">
    <property type="component" value="Unassembled WGS sequence"/>
</dbReference>
<evidence type="ECO:0000313" key="2">
    <source>
        <dbReference type="EMBL" id="MEK0145498.1"/>
    </source>
</evidence>
<evidence type="ECO:0000313" key="3">
    <source>
        <dbReference type="Proteomes" id="UP001146439"/>
    </source>
</evidence>
<evidence type="ECO:0000313" key="4">
    <source>
        <dbReference type="Proteomes" id="UP001371299"/>
    </source>
</evidence>
<dbReference type="EMBL" id="JBBMGJ010000008">
    <property type="protein sequence ID" value="MEK0145498.1"/>
    <property type="molecule type" value="Genomic_DNA"/>
</dbReference>
<name>A0A9X3M0A4_9CORY</name>
<keyword evidence="4" id="KW-1185">Reference proteome</keyword>